<gene>
    <name evidence="2" type="ORF">IV55_GL000799</name>
</gene>
<dbReference type="PATRIC" id="fig|348151.3.peg.824"/>
<dbReference type="OrthoDB" id="9809324at2"/>
<dbReference type="AlphaFoldDB" id="A0A0R2L5C9"/>
<accession>A0A0R2L5C9</accession>
<dbReference type="InterPro" id="IPR027417">
    <property type="entry name" value="P-loop_NTPase"/>
</dbReference>
<dbReference type="GO" id="GO:0016887">
    <property type="term" value="F:ATP hydrolysis activity"/>
    <property type="evidence" value="ECO:0007669"/>
    <property type="project" value="InterPro"/>
</dbReference>
<dbReference type="SUPFAM" id="SSF52540">
    <property type="entry name" value="P-loop containing nucleoside triphosphate hydrolases"/>
    <property type="match status" value="1"/>
</dbReference>
<dbReference type="PANTHER" id="PTHR40396:SF1">
    <property type="entry name" value="ATPASE AAA-TYPE CORE DOMAIN-CONTAINING PROTEIN"/>
    <property type="match status" value="1"/>
</dbReference>
<dbReference type="PANTHER" id="PTHR40396">
    <property type="entry name" value="ATPASE-LIKE PROTEIN"/>
    <property type="match status" value="1"/>
</dbReference>
<comment type="caution">
    <text evidence="2">The sequence shown here is derived from an EMBL/GenBank/DDBJ whole genome shotgun (WGS) entry which is preliminary data.</text>
</comment>
<dbReference type="Proteomes" id="UP000051139">
    <property type="component" value="Unassembled WGS sequence"/>
</dbReference>
<dbReference type="EMBL" id="JQCB01000002">
    <property type="protein sequence ID" value="KRN96926.1"/>
    <property type="molecule type" value="Genomic_DNA"/>
</dbReference>
<keyword evidence="3" id="KW-1185">Reference proteome</keyword>
<name>A0A0R2L5C9_9LACO</name>
<dbReference type="Pfam" id="PF13304">
    <property type="entry name" value="AAA_21"/>
    <property type="match status" value="1"/>
</dbReference>
<dbReference type="InterPro" id="IPR003959">
    <property type="entry name" value="ATPase_AAA_core"/>
</dbReference>
<evidence type="ECO:0000313" key="2">
    <source>
        <dbReference type="EMBL" id="KRN96926.1"/>
    </source>
</evidence>
<proteinExistence type="predicted"/>
<organism evidence="2 3">
    <name type="scientific">Furfurilactobacillus siliginis</name>
    <dbReference type="NCBI Taxonomy" id="348151"/>
    <lineage>
        <taxon>Bacteria</taxon>
        <taxon>Bacillati</taxon>
        <taxon>Bacillota</taxon>
        <taxon>Bacilli</taxon>
        <taxon>Lactobacillales</taxon>
        <taxon>Lactobacillaceae</taxon>
        <taxon>Furfurilactobacillus</taxon>
    </lineage>
</organism>
<dbReference type="Gene3D" id="3.40.50.300">
    <property type="entry name" value="P-loop containing nucleotide triphosphate hydrolases"/>
    <property type="match status" value="1"/>
</dbReference>
<reference evidence="2 3" key="1">
    <citation type="journal article" date="2015" name="Genome Announc.">
        <title>Expanding the biotechnology potential of lactobacilli through comparative genomics of 213 strains and associated genera.</title>
        <authorList>
            <person name="Sun Z."/>
            <person name="Harris H.M."/>
            <person name="McCann A."/>
            <person name="Guo C."/>
            <person name="Argimon S."/>
            <person name="Zhang W."/>
            <person name="Yang X."/>
            <person name="Jeffery I.B."/>
            <person name="Cooney J.C."/>
            <person name="Kagawa T.F."/>
            <person name="Liu W."/>
            <person name="Song Y."/>
            <person name="Salvetti E."/>
            <person name="Wrobel A."/>
            <person name="Rasinkangas P."/>
            <person name="Parkhill J."/>
            <person name="Rea M.C."/>
            <person name="O'Sullivan O."/>
            <person name="Ritari J."/>
            <person name="Douillard F.P."/>
            <person name="Paul Ross R."/>
            <person name="Yang R."/>
            <person name="Briner A.E."/>
            <person name="Felis G.E."/>
            <person name="de Vos W.M."/>
            <person name="Barrangou R."/>
            <person name="Klaenhammer T.R."/>
            <person name="Caufield P.W."/>
            <person name="Cui Y."/>
            <person name="Zhang H."/>
            <person name="O'Toole P.W."/>
        </authorList>
    </citation>
    <scope>NUCLEOTIDE SEQUENCE [LARGE SCALE GENOMIC DNA]</scope>
    <source>
        <strain evidence="2 3">DSM 22696</strain>
    </source>
</reference>
<evidence type="ECO:0000313" key="3">
    <source>
        <dbReference type="Proteomes" id="UP000051139"/>
    </source>
</evidence>
<evidence type="ECO:0000259" key="1">
    <source>
        <dbReference type="Pfam" id="PF13304"/>
    </source>
</evidence>
<dbReference type="GO" id="GO:0005524">
    <property type="term" value="F:ATP binding"/>
    <property type="evidence" value="ECO:0007669"/>
    <property type="project" value="InterPro"/>
</dbReference>
<sequence>MEAKWRKSNMLIEFSATNYASIKNKITLSAETGAHLSRLRKTNTLEENNVSLLKSLLIFGPNGSGKSNLLDGLSLMKNLVLRNLPTVVEQLNGLPFMLNVENRNRPISFEVKFNYLEHTYSYAIEFYQNEIFSEKLSVFEKEKENIYFLRGKEVEEIIPESLADTRRATKSNTLLLFNAQAVNDSVSTEVFKWFAEDLIFVNETQPSSELVKLIQNPEIKKELLNFLKFADFNITDVNAINVKIPEAPEQIKKILEAIGSDAKFPAEGLQLYTSHKVYDDSGEVVRTENFPLNMESKGTQKIFLIALSIINAQISGNGKTLLFDEFDDSLHFELSKALVKLFNSETNLNQFILTTHELQLLDQNLRTDQIYLMDKDFQGESNLKSIFDFKDSRDSARYDVGFMKKYIAGRFGAVPQIDEEKMLAAIRIKGED</sequence>
<feature type="domain" description="ATPase AAA-type core" evidence="1">
    <location>
        <begin position="58"/>
        <end position="362"/>
    </location>
</feature>
<protein>
    <recommendedName>
        <fullName evidence="1">ATPase AAA-type core domain-containing protein</fullName>
    </recommendedName>
</protein>